<dbReference type="EMBL" id="MU003530">
    <property type="protein sequence ID" value="KAF2465281.1"/>
    <property type="molecule type" value="Genomic_DNA"/>
</dbReference>
<dbReference type="Proteomes" id="UP000799755">
    <property type="component" value="Unassembled WGS sequence"/>
</dbReference>
<comment type="caution">
    <text evidence="1">The sequence shown here is derived from an EMBL/GenBank/DDBJ whole genome shotgun (WGS) entry which is preliminary data.</text>
</comment>
<proteinExistence type="predicted"/>
<protein>
    <submittedName>
        <fullName evidence="1">Uncharacterized protein</fullName>
    </submittedName>
</protein>
<evidence type="ECO:0000313" key="1">
    <source>
        <dbReference type="EMBL" id="KAF2465281.1"/>
    </source>
</evidence>
<keyword evidence="2" id="KW-1185">Reference proteome</keyword>
<accession>A0ACB6QEG2</accession>
<gene>
    <name evidence="1" type="ORF">BDR25DRAFT_85952</name>
</gene>
<sequence>MPLYAMNRQDGQAANATSAFRFLNLPYELRLRVYELILIIPKTLDLDPANARAVAPSLRLFLVSHRTHEEAYRVFYGRNTFRTFPIHGRFFHTNAPLLARLSPRYRAVITRLELRLGPGWTQPPRGWITDGRHGLRDATKVRLLRIFVECDPASDPIFEGFRVGSGFYTEFSVNLLRGLLAQLPSISEVEFDAYPSVLKSSPLLEALVAEVKTNKKSYSVGTRPLLGQGRGVEPSECVGEIGPKCP</sequence>
<organism evidence="1 2">
    <name type="scientific">Lindgomyces ingoldianus</name>
    <dbReference type="NCBI Taxonomy" id="673940"/>
    <lineage>
        <taxon>Eukaryota</taxon>
        <taxon>Fungi</taxon>
        <taxon>Dikarya</taxon>
        <taxon>Ascomycota</taxon>
        <taxon>Pezizomycotina</taxon>
        <taxon>Dothideomycetes</taxon>
        <taxon>Pleosporomycetidae</taxon>
        <taxon>Pleosporales</taxon>
        <taxon>Lindgomycetaceae</taxon>
        <taxon>Lindgomyces</taxon>
    </lineage>
</organism>
<evidence type="ECO:0000313" key="2">
    <source>
        <dbReference type="Proteomes" id="UP000799755"/>
    </source>
</evidence>
<name>A0ACB6QEG2_9PLEO</name>
<reference evidence="1" key="1">
    <citation type="journal article" date="2020" name="Stud. Mycol.">
        <title>101 Dothideomycetes genomes: a test case for predicting lifestyles and emergence of pathogens.</title>
        <authorList>
            <person name="Haridas S."/>
            <person name="Albert R."/>
            <person name="Binder M."/>
            <person name="Bloem J."/>
            <person name="Labutti K."/>
            <person name="Salamov A."/>
            <person name="Andreopoulos B."/>
            <person name="Baker S."/>
            <person name="Barry K."/>
            <person name="Bills G."/>
            <person name="Bluhm B."/>
            <person name="Cannon C."/>
            <person name="Castanera R."/>
            <person name="Culley D."/>
            <person name="Daum C."/>
            <person name="Ezra D."/>
            <person name="Gonzalez J."/>
            <person name="Henrissat B."/>
            <person name="Kuo A."/>
            <person name="Liang C."/>
            <person name="Lipzen A."/>
            <person name="Lutzoni F."/>
            <person name="Magnuson J."/>
            <person name="Mondo S."/>
            <person name="Nolan M."/>
            <person name="Ohm R."/>
            <person name="Pangilinan J."/>
            <person name="Park H.-J."/>
            <person name="Ramirez L."/>
            <person name="Alfaro M."/>
            <person name="Sun H."/>
            <person name="Tritt A."/>
            <person name="Yoshinaga Y."/>
            <person name="Zwiers L.-H."/>
            <person name="Turgeon B."/>
            <person name="Goodwin S."/>
            <person name="Spatafora J."/>
            <person name="Crous P."/>
            <person name="Grigoriev I."/>
        </authorList>
    </citation>
    <scope>NUCLEOTIDE SEQUENCE</scope>
    <source>
        <strain evidence="1">ATCC 200398</strain>
    </source>
</reference>